<dbReference type="PANTHER" id="PTHR13247">
    <property type="entry name" value="TETRATRICOPEPTIDE REPEAT PROTEIN 11 TPR REPEAT PROTEIN 11"/>
    <property type="match status" value="1"/>
</dbReference>
<proteinExistence type="predicted"/>
<reference evidence="3" key="1">
    <citation type="journal article" date="2012" name="Proc. Natl. Acad. Sci. U.S.A.">
        <title>Antigenic diversity is generated by distinct evolutionary mechanisms in African trypanosome species.</title>
        <authorList>
            <person name="Jackson A.P."/>
            <person name="Berry A."/>
            <person name="Aslett M."/>
            <person name="Allison H.C."/>
            <person name="Burton P."/>
            <person name="Vavrova-Anderson J."/>
            <person name="Brown R."/>
            <person name="Browne H."/>
            <person name="Corton N."/>
            <person name="Hauser H."/>
            <person name="Gamble J."/>
            <person name="Gilderthorp R."/>
            <person name="Marcello L."/>
            <person name="McQuillan J."/>
            <person name="Otto T.D."/>
            <person name="Quail M.A."/>
            <person name="Sanders M.J."/>
            <person name="van Tonder A."/>
            <person name="Ginger M.L."/>
            <person name="Field M.C."/>
            <person name="Barry J.D."/>
            <person name="Hertz-Fowler C."/>
            <person name="Berriman M."/>
        </authorList>
    </citation>
    <scope>NUCLEOTIDE SEQUENCE</scope>
    <source>
        <strain evidence="3">IL3000</strain>
    </source>
</reference>
<dbReference type="Gene3D" id="1.25.40.10">
    <property type="entry name" value="Tetratricopeptide repeat domain"/>
    <property type="match status" value="1"/>
</dbReference>
<dbReference type="SUPFAM" id="SSF48452">
    <property type="entry name" value="TPR-like"/>
    <property type="match status" value="1"/>
</dbReference>
<evidence type="ECO:0008006" key="4">
    <source>
        <dbReference type="Google" id="ProtNLM"/>
    </source>
</evidence>
<dbReference type="GO" id="GO:0005778">
    <property type="term" value="C:peroxisomal membrane"/>
    <property type="evidence" value="ECO:0007669"/>
    <property type="project" value="TreeGrafter"/>
</dbReference>
<evidence type="ECO:0000256" key="2">
    <source>
        <dbReference type="SAM" id="Phobius"/>
    </source>
</evidence>
<dbReference type="GO" id="GO:0005741">
    <property type="term" value="C:mitochondrial outer membrane"/>
    <property type="evidence" value="ECO:0007669"/>
    <property type="project" value="TreeGrafter"/>
</dbReference>
<evidence type="ECO:0000256" key="1">
    <source>
        <dbReference type="SAM" id="MobiDB-lite"/>
    </source>
</evidence>
<dbReference type="PANTHER" id="PTHR13247:SF0">
    <property type="entry name" value="MITOCHONDRIAL FISSION 1 PROTEIN"/>
    <property type="match status" value="1"/>
</dbReference>
<sequence length="238" mass="26678">MLIGNNKELLDELFKKDACVRRILSPSWDELCGLEDSIRRLAQEHSQDPNNTHLAFEYATVLISHSRNSYVEEGLRLMELLAFTAWQQRWGHGTHTQIQGACDKKVWQSDMDTAAPSSYESAQNEQQEELPVERGTTTTAATNEGNENSNASPKESSDDDFSVYYYYLTVGWLKLRRYDEALSCVNRMLQICPGHRQGVALKQYIEASSLQTFTLAGVACVTAAVVASTVIGAFLRKS</sequence>
<dbReference type="AlphaFoldDB" id="G0UX54"/>
<feature type="region of interest" description="Disordered" evidence="1">
    <location>
        <begin position="113"/>
        <end position="157"/>
    </location>
</feature>
<feature type="transmembrane region" description="Helical" evidence="2">
    <location>
        <begin position="213"/>
        <end position="235"/>
    </location>
</feature>
<dbReference type="InterPro" id="IPR016543">
    <property type="entry name" value="Fis1"/>
</dbReference>
<dbReference type="GO" id="GO:0000266">
    <property type="term" value="P:mitochondrial fission"/>
    <property type="evidence" value="ECO:0007669"/>
    <property type="project" value="InterPro"/>
</dbReference>
<feature type="compositionally biased region" description="Polar residues" evidence="1">
    <location>
        <begin position="115"/>
        <end position="125"/>
    </location>
</feature>
<dbReference type="InterPro" id="IPR011990">
    <property type="entry name" value="TPR-like_helical_dom_sf"/>
</dbReference>
<dbReference type="EMBL" id="HE575323">
    <property type="protein sequence ID" value="CCC93971.1"/>
    <property type="molecule type" value="Genomic_DNA"/>
</dbReference>
<dbReference type="GO" id="GO:0000422">
    <property type="term" value="P:autophagy of mitochondrion"/>
    <property type="evidence" value="ECO:0007669"/>
    <property type="project" value="TreeGrafter"/>
</dbReference>
<keyword evidence="2" id="KW-0472">Membrane</keyword>
<organism evidence="3">
    <name type="scientific">Trypanosoma congolense (strain IL3000)</name>
    <dbReference type="NCBI Taxonomy" id="1068625"/>
    <lineage>
        <taxon>Eukaryota</taxon>
        <taxon>Discoba</taxon>
        <taxon>Euglenozoa</taxon>
        <taxon>Kinetoplastea</taxon>
        <taxon>Metakinetoplastina</taxon>
        <taxon>Trypanosomatida</taxon>
        <taxon>Trypanosomatidae</taxon>
        <taxon>Trypanosoma</taxon>
        <taxon>Nannomonas</taxon>
    </lineage>
</organism>
<keyword evidence="2" id="KW-1133">Transmembrane helix</keyword>
<feature type="compositionally biased region" description="Low complexity" evidence="1">
    <location>
        <begin position="135"/>
        <end position="152"/>
    </location>
</feature>
<dbReference type="Pfam" id="PF14853">
    <property type="entry name" value="Fis1_TPR_C"/>
    <property type="match status" value="1"/>
</dbReference>
<dbReference type="InterPro" id="IPR028061">
    <property type="entry name" value="Fis1_TPR_C"/>
</dbReference>
<keyword evidence="2" id="KW-0812">Transmembrane</keyword>
<protein>
    <recommendedName>
        <fullName evidence="4">Mitochondrial fission 1 protein</fullName>
    </recommendedName>
</protein>
<evidence type="ECO:0000313" key="3">
    <source>
        <dbReference type="EMBL" id="CCC93971.1"/>
    </source>
</evidence>
<dbReference type="GO" id="GO:0016559">
    <property type="term" value="P:peroxisome fission"/>
    <property type="evidence" value="ECO:0007669"/>
    <property type="project" value="TreeGrafter"/>
</dbReference>
<name>G0UX54_TRYCI</name>
<gene>
    <name evidence="3" type="ORF">TCIL3000_10_7450</name>
</gene>
<accession>G0UX54</accession>
<dbReference type="VEuPathDB" id="TriTrypDB:TcIL3000_10_7450"/>